<dbReference type="AlphaFoldDB" id="A0A2P2PD92"/>
<evidence type="ECO:0000313" key="1">
    <source>
        <dbReference type="EMBL" id="MBX52695.1"/>
    </source>
</evidence>
<protein>
    <submittedName>
        <fullName evidence="1">Uncharacterized protein</fullName>
    </submittedName>
</protein>
<organism evidence="1">
    <name type="scientific">Rhizophora mucronata</name>
    <name type="common">Asiatic mangrove</name>
    <dbReference type="NCBI Taxonomy" id="61149"/>
    <lineage>
        <taxon>Eukaryota</taxon>
        <taxon>Viridiplantae</taxon>
        <taxon>Streptophyta</taxon>
        <taxon>Embryophyta</taxon>
        <taxon>Tracheophyta</taxon>
        <taxon>Spermatophyta</taxon>
        <taxon>Magnoliopsida</taxon>
        <taxon>eudicotyledons</taxon>
        <taxon>Gunneridae</taxon>
        <taxon>Pentapetalae</taxon>
        <taxon>rosids</taxon>
        <taxon>fabids</taxon>
        <taxon>Malpighiales</taxon>
        <taxon>Rhizophoraceae</taxon>
        <taxon>Rhizophora</taxon>
    </lineage>
</organism>
<dbReference type="EMBL" id="GGEC01072211">
    <property type="protein sequence ID" value="MBX52695.1"/>
    <property type="molecule type" value="Transcribed_RNA"/>
</dbReference>
<name>A0A2P2PD92_RHIMU</name>
<reference evidence="1" key="1">
    <citation type="submission" date="2018-02" db="EMBL/GenBank/DDBJ databases">
        <title>Rhizophora mucronata_Transcriptome.</title>
        <authorList>
            <person name="Meera S.P."/>
            <person name="Sreeshan A."/>
            <person name="Augustine A."/>
        </authorList>
    </citation>
    <scope>NUCLEOTIDE SEQUENCE</scope>
    <source>
        <tissue evidence="1">Leaf</tissue>
    </source>
</reference>
<sequence>MLFLYSKRPTISLDFGFNFSSTSLY</sequence>
<accession>A0A2P2PD92</accession>
<proteinExistence type="predicted"/>